<dbReference type="Proteomes" id="UP000464214">
    <property type="component" value="Chromosome"/>
</dbReference>
<evidence type="ECO:0000313" key="2">
    <source>
        <dbReference type="Proteomes" id="UP000464214"/>
    </source>
</evidence>
<reference evidence="1 2" key="1">
    <citation type="submission" date="2020-01" db="EMBL/GenBank/DDBJ databases">
        <authorList>
            <person name="Kim M."/>
        </authorList>
    </citation>
    <scope>NUCLEOTIDE SEQUENCE [LARGE SCALE GENOMIC DNA]</scope>
    <source>
        <strain evidence="1 2">BT10</strain>
    </source>
</reference>
<evidence type="ECO:0000313" key="1">
    <source>
        <dbReference type="EMBL" id="QHL89065.1"/>
    </source>
</evidence>
<proteinExistence type="predicted"/>
<keyword evidence="2" id="KW-1185">Reference proteome</keyword>
<sequence>MEEFSIKGENGNYLKITFQEIFGFPEKTCHWGGYELRATLEIKSGDFTAKSSLYTSTGEIYEFYTMLRDCNERLSGLASLENFEGELKLSIQFTNLGQVNVSGSLSKVDALHNELNFELNSDQSYITGTIDELKKIVAKYGGMSGLKS</sequence>
<dbReference type="KEGG" id="nib:GU926_17175"/>
<dbReference type="Pfam" id="PF24716">
    <property type="entry name" value="WapI"/>
    <property type="match status" value="1"/>
</dbReference>
<dbReference type="AlphaFoldDB" id="A0A6P1P3X5"/>
<accession>A0A6P1P3X5</accession>
<dbReference type="EMBL" id="CP047897">
    <property type="protein sequence ID" value="QHL89065.1"/>
    <property type="molecule type" value="Genomic_DNA"/>
</dbReference>
<protein>
    <submittedName>
        <fullName evidence="1">Uncharacterized protein</fullName>
    </submittedName>
</protein>
<dbReference type="RefSeq" id="WP_160694060.1">
    <property type="nucleotide sequence ID" value="NZ_CP047897.1"/>
</dbReference>
<dbReference type="InterPro" id="IPR056510">
    <property type="entry name" value="WapI"/>
</dbReference>
<name>A0A6P1P3X5_9BACT</name>
<organism evidence="1 2">
    <name type="scientific">Nibribacter ruber</name>
    <dbReference type="NCBI Taxonomy" id="2698458"/>
    <lineage>
        <taxon>Bacteria</taxon>
        <taxon>Pseudomonadati</taxon>
        <taxon>Bacteroidota</taxon>
        <taxon>Cytophagia</taxon>
        <taxon>Cytophagales</taxon>
        <taxon>Hymenobacteraceae</taxon>
        <taxon>Nibribacter</taxon>
    </lineage>
</organism>
<gene>
    <name evidence="1" type="ORF">GU926_17175</name>
</gene>